<dbReference type="EMBL" id="CM044703">
    <property type="protein sequence ID" value="KAI5670761.1"/>
    <property type="molecule type" value="Genomic_DNA"/>
</dbReference>
<proteinExistence type="predicted"/>
<evidence type="ECO:0000313" key="2">
    <source>
        <dbReference type="Proteomes" id="UP001060085"/>
    </source>
</evidence>
<reference evidence="2" key="1">
    <citation type="journal article" date="2023" name="Nat. Plants">
        <title>Single-cell RNA sequencing provides a high-resolution roadmap for understanding the multicellular compartmentation of specialized metabolism.</title>
        <authorList>
            <person name="Sun S."/>
            <person name="Shen X."/>
            <person name="Li Y."/>
            <person name="Li Y."/>
            <person name="Wang S."/>
            <person name="Li R."/>
            <person name="Zhang H."/>
            <person name="Shen G."/>
            <person name="Guo B."/>
            <person name="Wei J."/>
            <person name="Xu J."/>
            <person name="St-Pierre B."/>
            <person name="Chen S."/>
            <person name="Sun C."/>
        </authorList>
    </citation>
    <scope>NUCLEOTIDE SEQUENCE [LARGE SCALE GENOMIC DNA]</scope>
</reference>
<comment type="caution">
    <text evidence="1">The sequence shown here is derived from an EMBL/GenBank/DDBJ whole genome shotgun (WGS) entry which is preliminary data.</text>
</comment>
<accession>A0ACC0BDQ6</accession>
<protein>
    <submittedName>
        <fullName evidence="1">Uncharacterized protein</fullName>
    </submittedName>
</protein>
<sequence>MPSLKMKNKSATDCLKEKNGLHVCQKSNMISKRSLSHSKIVQNVEDTGATVQNTQDVVLCSQEYSHDSGGNEANDGGGLHKEMSPASLTNPTAFSRMEPTPASCATNSETIFSPILESIDIKNEPYEDYYGGGNNLYVPQLETEDSDDSSKGSCKYGSCSISDFFISDMIFSGIPVESNSVYDDGTDIKFFPDFKCEEPIASFGVAEEEMLIPYLDGAVENGYSCDNRICEETATDSCESSLYMAIHQLRSCDQDSELNNYPDMDQSECFDPHMFIRNQPDMPDLASDLRPAMLPKGSTKTKSVTLVLDLDETLVHSTLEPCDDADFTFPVFFNMKEHTVYVKQRPYLKTFLDSVSQMFEIVIFTASQSIYAKQLLDILDPDDRLFSRRAYRESCIFADGSYTKDLTVLGVDLAKIVIIDNSPQVFRLQVNNGIPIKSWFDDPSDSALISLLPFLDTLVDADDVRPIIAKRFGHEKTHILWPPIRITLGTRC</sequence>
<name>A0ACC0BDQ6_CATRO</name>
<gene>
    <name evidence="1" type="ORF">M9H77_11125</name>
</gene>
<keyword evidence="2" id="KW-1185">Reference proteome</keyword>
<dbReference type="Proteomes" id="UP001060085">
    <property type="component" value="Linkage Group LG03"/>
</dbReference>
<organism evidence="1 2">
    <name type="scientific">Catharanthus roseus</name>
    <name type="common">Madagascar periwinkle</name>
    <name type="synonym">Vinca rosea</name>
    <dbReference type="NCBI Taxonomy" id="4058"/>
    <lineage>
        <taxon>Eukaryota</taxon>
        <taxon>Viridiplantae</taxon>
        <taxon>Streptophyta</taxon>
        <taxon>Embryophyta</taxon>
        <taxon>Tracheophyta</taxon>
        <taxon>Spermatophyta</taxon>
        <taxon>Magnoliopsida</taxon>
        <taxon>eudicotyledons</taxon>
        <taxon>Gunneridae</taxon>
        <taxon>Pentapetalae</taxon>
        <taxon>asterids</taxon>
        <taxon>lamiids</taxon>
        <taxon>Gentianales</taxon>
        <taxon>Apocynaceae</taxon>
        <taxon>Rauvolfioideae</taxon>
        <taxon>Vinceae</taxon>
        <taxon>Catharanthinae</taxon>
        <taxon>Catharanthus</taxon>
    </lineage>
</organism>
<evidence type="ECO:0000313" key="1">
    <source>
        <dbReference type="EMBL" id="KAI5670761.1"/>
    </source>
</evidence>